<accession>A0ABR1QN34</accession>
<evidence type="ECO:0000313" key="4">
    <source>
        <dbReference type="Proteomes" id="UP001391051"/>
    </source>
</evidence>
<keyword evidence="2" id="KW-1003">Cell membrane</keyword>
<dbReference type="InterPro" id="IPR023214">
    <property type="entry name" value="HAD_sf"/>
</dbReference>
<dbReference type="PANTHER" id="PTHR43294">
    <property type="entry name" value="SODIUM/POTASSIUM-TRANSPORTING ATPASE SUBUNIT ALPHA"/>
    <property type="match status" value="1"/>
</dbReference>
<dbReference type="InterPro" id="IPR050510">
    <property type="entry name" value="Cation_transp_ATPase_P-type"/>
</dbReference>
<reference evidence="3 4" key="1">
    <citation type="submission" date="2023-01" db="EMBL/GenBank/DDBJ databases">
        <title>Analysis of 21 Apiospora genomes using comparative genomics revels a genus with tremendous synthesis potential of carbohydrate active enzymes and secondary metabolites.</title>
        <authorList>
            <person name="Sorensen T."/>
        </authorList>
    </citation>
    <scope>NUCLEOTIDE SEQUENCE [LARGE SCALE GENOMIC DNA]</scope>
    <source>
        <strain evidence="3 4">CBS 24483</strain>
    </source>
</reference>
<name>A0ABR1QN34_9PEZI</name>
<dbReference type="Gene3D" id="3.40.50.1000">
    <property type="entry name" value="HAD superfamily/HAD-like"/>
    <property type="match status" value="1"/>
</dbReference>
<comment type="caution">
    <text evidence="3">The sequence shown here is derived from an EMBL/GenBank/DDBJ whole genome shotgun (WGS) entry which is preliminary data.</text>
</comment>
<keyword evidence="3" id="KW-0812">Transmembrane</keyword>
<dbReference type="EMBL" id="JAQQWE010000003">
    <property type="protein sequence ID" value="KAK7959764.1"/>
    <property type="molecule type" value="Genomic_DNA"/>
</dbReference>
<organism evidence="3 4">
    <name type="scientific">Apiospora aurea</name>
    <dbReference type="NCBI Taxonomy" id="335848"/>
    <lineage>
        <taxon>Eukaryota</taxon>
        <taxon>Fungi</taxon>
        <taxon>Dikarya</taxon>
        <taxon>Ascomycota</taxon>
        <taxon>Pezizomycotina</taxon>
        <taxon>Sordariomycetes</taxon>
        <taxon>Xylariomycetidae</taxon>
        <taxon>Amphisphaeriales</taxon>
        <taxon>Apiosporaceae</taxon>
        <taxon>Apiospora</taxon>
    </lineage>
</organism>
<dbReference type="Gene3D" id="1.20.1110.10">
    <property type="entry name" value="Calcium-transporting ATPase, transmembrane domain"/>
    <property type="match status" value="1"/>
</dbReference>
<dbReference type="GeneID" id="92073902"/>
<dbReference type="RefSeq" id="XP_066703467.1">
    <property type="nucleotide sequence ID" value="XM_066840840.1"/>
</dbReference>
<keyword evidence="2" id="KW-0472">Membrane</keyword>
<evidence type="ECO:0000256" key="2">
    <source>
        <dbReference type="ARBA" id="ARBA00022475"/>
    </source>
</evidence>
<dbReference type="Proteomes" id="UP001391051">
    <property type="component" value="Unassembled WGS sequence"/>
</dbReference>
<evidence type="ECO:0000256" key="1">
    <source>
        <dbReference type="ARBA" id="ARBA00004651"/>
    </source>
</evidence>
<comment type="subcellular location">
    <subcellularLocation>
        <location evidence="1">Cell membrane</location>
        <topology evidence="1">Multi-pass membrane protein</topology>
    </subcellularLocation>
</comment>
<dbReference type="InterPro" id="IPR001757">
    <property type="entry name" value="P_typ_ATPase"/>
</dbReference>
<dbReference type="SUPFAM" id="SSF56784">
    <property type="entry name" value="HAD-like"/>
    <property type="match status" value="1"/>
</dbReference>
<dbReference type="PRINTS" id="PR00120">
    <property type="entry name" value="HATPASE"/>
</dbReference>
<sequence length="129" mass="14297">MATKPRAYPEIVFTSTTPGKKLLIVRELQPRDGVNDAPVLEGGGHRHPPSEWSDIAMEDADMVLLEDSLAAVVGAVKNGRPVFDGRKKVTAYLISAGSWSEFWSVFTHVVFRYLADLVAVSYDYPMRDT</sequence>
<gene>
    <name evidence="3" type="ORF">PG986_004618</name>
</gene>
<proteinExistence type="predicted"/>
<evidence type="ECO:0000313" key="3">
    <source>
        <dbReference type="EMBL" id="KAK7959764.1"/>
    </source>
</evidence>
<dbReference type="PANTHER" id="PTHR43294:SF21">
    <property type="entry name" value="CATION TRANSPORTING ATPASE"/>
    <property type="match status" value="1"/>
</dbReference>
<keyword evidence="4" id="KW-1185">Reference proteome</keyword>
<protein>
    <submittedName>
        <fullName evidence="3">ATPase- P-type- transmembrane domain protein</fullName>
    </submittedName>
</protein>
<dbReference type="InterPro" id="IPR036412">
    <property type="entry name" value="HAD-like_sf"/>
</dbReference>